<sequence length="80" mass="9053">MSESLPVYDLTLFDNGLRAEWRYPRANTELEDDMILGQIGQGGHTIKTIQQTLLILVLCHLTEDPSLSSIPAENWVNLKE</sequence>
<reference evidence="1 2" key="1">
    <citation type="submission" date="2016-10" db="EMBL/GenBank/DDBJ databases">
        <title>Genome sequence of the basidiomycete white-rot fungus Trametes pubescens.</title>
        <authorList>
            <person name="Makela M.R."/>
            <person name="Granchi Z."/>
            <person name="Peng M."/>
            <person name="De Vries R.P."/>
            <person name="Grigoriev I."/>
            <person name="Riley R."/>
            <person name="Hilden K."/>
        </authorList>
    </citation>
    <scope>NUCLEOTIDE SEQUENCE [LARGE SCALE GENOMIC DNA]</scope>
    <source>
        <strain evidence="1 2">FBCC735</strain>
    </source>
</reference>
<gene>
    <name evidence="1" type="ORF">TRAPUB_8901</name>
</gene>
<protein>
    <submittedName>
        <fullName evidence="1">Uncharacterized protein</fullName>
    </submittedName>
</protein>
<dbReference type="EMBL" id="MNAD01000277">
    <property type="protein sequence ID" value="OJT14568.1"/>
    <property type="molecule type" value="Genomic_DNA"/>
</dbReference>
<dbReference type="Proteomes" id="UP000184267">
    <property type="component" value="Unassembled WGS sequence"/>
</dbReference>
<proteinExistence type="predicted"/>
<keyword evidence="2" id="KW-1185">Reference proteome</keyword>
<name>A0A1M2W3Z0_TRAPU</name>
<evidence type="ECO:0000313" key="2">
    <source>
        <dbReference type="Proteomes" id="UP000184267"/>
    </source>
</evidence>
<evidence type="ECO:0000313" key="1">
    <source>
        <dbReference type="EMBL" id="OJT14568.1"/>
    </source>
</evidence>
<accession>A0A1M2W3Z0</accession>
<comment type="caution">
    <text evidence="1">The sequence shown here is derived from an EMBL/GenBank/DDBJ whole genome shotgun (WGS) entry which is preliminary data.</text>
</comment>
<organism evidence="1 2">
    <name type="scientific">Trametes pubescens</name>
    <name type="common">White-rot fungus</name>
    <dbReference type="NCBI Taxonomy" id="154538"/>
    <lineage>
        <taxon>Eukaryota</taxon>
        <taxon>Fungi</taxon>
        <taxon>Dikarya</taxon>
        <taxon>Basidiomycota</taxon>
        <taxon>Agaricomycotina</taxon>
        <taxon>Agaricomycetes</taxon>
        <taxon>Polyporales</taxon>
        <taxon>Polyporaceae</taxon>
        <taxon>Trametes</taxon>
    </lineage>
</organism>
<dbReference type="AlphaFoldDB" id="A0A1M2W3Z0"/>